<evidence type="ECO:0000313" key="2">
    <source>
        <dbReference type="Proteomes" id="UP000749311"/>
    </source>
</evidence>
<evidence type="ECO:0000313" key="1">
    <source>
        <dbReference type="EMBL" id="NIH58030.1"/>
    </source>
</evidence>
<accession>A0ABX0SJ76</accession>
<dbReference type="EMBL" id="JAAMOZ010000001">
    <property type="protein sequence ID" value="NIH58030.1"/>
    <property type="molecule type" value="Genomic_DNA"/>
</dbReference>
<proteinExistence type="predicted"/>
<sequence>MHHPWRGFRGESAWTLRWAPLPGDLRGYTDWDARCVVLDDHLLQVERRVTICHETVHIERGPIPSDPVLVAREESAVEQETARRLIDVHDLGEALAWAHSLDEAADELWVDGDTLRVRLEHLDPVELDYLHHRLG</sequence>
<keyword evidence="2" id="KW-1185">Reference proteome</keyword>
<protein>
    <recommendedName>
        <fullName evidence="3">IrrE N-terminal-like domain-containing protein</fullName>
    </recommendedName>
</protein>
<evidence type="ECO:0008006" key="3">
    <source>
        <dbReference type="Google" id="ProtNLM"/>
    </source>
</evidence>
<reference evidence="1 2" key="1">
    <citation type="submission" date="2020-02" db="EMBL/GenBank/DDBJ databases">
        <title>Sequencing the genomes of 1000 actinobacteria strains.</title>
        <authorList>
            <person name="Klenk H.-P."/>
        </authorList>
    </citation>
    <scope>NUCLEOTIDE SEQUENCE [LARGE SCALE GENOMIC DNA]</scope>
    <source>
        <strain evidence="1 2">DSM 19609</strain>
    </source>
</reference>
<comment type="caution">
    <text evidence="1">The sequence shown here is derived from an EMBL/GenBank/DDBJ whole genome shotgun (WGS) entry which is preliminary data.</text>
</comment>
<dbReference type="RefSeq" id="WP_208390569.1">
    <property type="nucleotide sequence ID" value="NZ_BAAAOO010000007.1"/>
</dbReference>
<gene>
    <name evidence="1" type="ORF">FB473_002675</name>
</gene>
<name>A0ABX0SJ76_9ACTN</name>
<dbReference type="Proteomes" id="UP000749311">
    <property type="component" value="Unassembled WGS sequence"/>
</dbReference>
<organism evidence="1 2">
    <name type="scientific">Brooklawnia cerclae</name>
    <dbReference type="NCBI Taxonomy" id="349934"/>
    <lineage>
        <taxon>Bacteria</taxon>
        <taxon>Bacillati</taxon>
        <taxon>Actinomycetota</taxon>
        <taxon>Actinomycetes</taxon>
        <taxon>Propionibacteriales</taxon>
        <taxon>Propionibacteriaceae</taxon>
        <taxon>Brooklawnia</taxon>
    </lineage>
</organism>